<name>A0ABY4AT27_9BURK</name>
<evidence type="ECO:0000256" key="1">
    <source>
        <dbReference type="SAM" id="SignalP"/>
    </source>
</evidence>
<dbReference type="EMBL" id="CP063982">
    <property type="protein sequence ID" value="UOD51199.1"/>
    <property type="molecule type" value="Genomic_DNA"/>
</dbReference>
<evidence type="ECO:0000259" key="2">
    <source>
        <dbReference type="Pfam" id="PF13590"/>
    </source>
</evidence>
<dbReference type="RefSeq" id="WP_243479665.1">
    <property type="nucleotide sequence ID" value="NZ_CP063982.1"/>
</dbReference>
<evidence type="ECO:0000313" key="3">
    <source>
        <dbReference type="EMBL" id="UOD51199.1"/>
    </source>
</evidence>
<dbReference type="PROSITE" id="PS51257">
    <property type="entry name" value="PROKAR_LIPOPROTEIN"/>
    <property type="match status" value="1"/>
</dbReference>
<evidence type="ECO:0000313" key="4">
    <source>
        <dbReference type="Proteomes" id="UP000831607"/>
    </source>
</evidence>
<organism evidence="3 4">
    <name type="scientific">Orrella daihaiensis</name>
    <dbReference type="NCBI Taxonomy" id="2782176"/>
    <lineage>
        <taxon>Bacteria</taxon>
        <taxon>Pseudomonadati</taxon>
        <taxon>Pseudomonadota</taxon>
        <taxon>Betaproteobacteria</taxon>
        <taxon>Burkholderiales</taxon>
        <taxon>Alcaligenaceae</taxon>
        <taxon>Orrella</taxon>
    </lineage>
</organism>
<dbReference type="Pfam" id="PF13590">
    <property type="entry name" value="DUF4136"/>
    <property type="match status" value="1"/>
</dbReference>
<dbReference type="Proteomes" id="UP000831607">
    <property type="component" value="Chromosome"/>
</dbReference>
<feature type="domain" description="DUF4136" evidence="2">
    <location>
        <begin position="27"/>
        <end position="185"/>
    </location>
</feature>
<protein>
    <submittedName>
        <fullName evidence="3">DUF4136 domain-containing protein</fullName>
    </submittedName>
</protein>
<accession>A0ABY4AT27</accession>
<feature type="signal peptide" evidence="1">
    <location>
        <begin position="1"/>
        <end position="23"/>
    </location>
</feature>
<reference evidence="3 4" key="1">
    <citation type="submission" date="2020-11" db="EMBL/GenBank/DDBJ databases">
        <title>Algicoccus daihaiensis sp.nov., isolated from Daihai Lake in Inner Mongolia.</title>
        <authorList>
            <person name="Kai J."/>
        </authorList>
    </citation>
    <scope>NUCLEOTIDE SEQUENCE [LARGE SCALE GENOMIC DNA]</scope>
    <source>
        <strain evidence="4">f23</strain>
    </source>
</reference>
<dbReference type="Gene3D" id="3.30.160.670">
    <property type="match status" value="1"/>
</dbReference>
<sequence>MRSWIRRLWVLPLVLLVAACASGPQINTDYDQKADFASFRTFAFMDPLGTDRAGYTTLLTERLKTLTRLQMEQRGYSFDPQSPDLLINFLAQSRQQTEYVPPPPMPWGPNYYGYRMGWYDPWVGYGFGPDIIQYTQGVLSIDLIDARKKQLVWEGVATSVIDNLEQATSEQALAPVVADIFARYPFLAGSGVVNKTPQ</sequence>
<feature type="chain" id="PRO_5047272278" evidence="1">
    <location>
        <begin position="24"/>
        <end position="198"/>
    </location>
</feature>
<keyword evidence="1" id="KW-0732">Signal</keyword>
<gene>
    <name evidence="3" type="ORF">DHf2319_04715</name>
</gene>
<proteinExistence type="predicted"/>
<dbReference type="InterPro" id="IPR025411">
    <property type="entry name" value="DUF4136"/>
</dbReference>
<keyword evidence="4" id="KW-1185">Reference proteome</keyword>